<evidence type="ECO:0000313" key="2">
    <source>
        <dbReference type="Proteomes" id="UP000789920"/>
    </source>
</evidence>
<comment type="caution">
    <text evidence="1">The sequence shown here is derived from an EMBL/GenBank/DDBJ whole genome shotgun (WGS) entry which is preliminary data.</text>
</comment>
<accession>A0ACA9SBQ2</accession>
<feature type="non-terminal residue" evidence="1">
    <location>
        <position position="79"/>
    </location>
</feature>
<organism evidence="1 2">
    <name type="scientific">Racocetra persica</name>
    <dbReference type="NCBI Taxonomy" id="160502"/>
    <lineage>
        <taxon>Eukaryota</taxon>
        <taxon>Fungi</taxon>
        <taxon>Fungi incertae sedis</taxon>
        <taxon>Mucoromycota</taxon>
        <taxon>Glomeromycotina</taxon>
        <taxon>Glomeromycetes</taxon>
        <taxon>Diversisporales</taxon>
        <taxon>Gigasporaceae</taxon>
        <taxon>Racocetra</taxon>
    </lineage>
</organism>
<name>A0ACA9SBQ2_9GLOM</name>
<evidence type="ECO:0000313" key="1">
    <source>
        <dbReference type="EMBL" id="CAG8834650.1"/>
    </source>
</evidence>
<protein>
    <submittedName>
        <fullName evidence="1">24837_t:CDS:1</fullName>
    </submittedName>
</protein>
<reference evidence="1" key="1">
    <citation type="submission" date="2021-06" db="EMBL/GenBank/DDBJ databases">
        <authorList>
            <person name="Kallberg Y."/>
            <person name="Tangrot J."/>
            <person name="Rosling A."/>
        </authorList>
    </citation>
    <scope>NUCLEOTIDE SEQUENCE</scope>
    <source>
        <strain evidence="1">MA461A</strain>
    </source>
</reference>
<dbReference type="Proteomes" id="UP000789920">
    <property type="component" value="Unassembled WGS sequence"/>
</dbReference>
<proteinExistence type="predicted"/>
<sequence length="79" mass="8796">LAQDPWFYDIQLGENTCRFLMKDICIAVGIDINGRDIVNHSGRSTPITFLFQKGVPIVTTISLTGHRNNVGLIPLNNLE</sequence>
<keyword evidence="2" id="KW-1185">Reference proteome</keyword>
<dbReference type="EMBL" id="CAJVQC010109737">
    <property type="protein sequence ID" value="CAG8834650.1"/>
    <property type="molecule type" value="Genomic_DNA"/>
</dbReference>
<feature type="non-terminal residue" evidence="1">
    <location>
        <position position="1"/>
    </location>
</feature>
<gene>
    <name evidence="1" type="ORF">RPERSI_LOCUS29262</name>
</gene>